<dbReference type="GO" id="GO:0003700">
    <property type="term" value="F:DNA-binding transcription factor activity"/>
    <property type="evidence" value="ECO:0007669"/>
    <property type="project" value="InterPro"/>
</dbReference>
<dbReference type="RefSeq" id="WP_244450366.1">
    <property type="nucleotide sequence ID" value="NZ_CP083239.1"/>
</dbReference>
<dbReference type="PANTHER" id="PTHR30419">
    <property type="entry name" value="HTH-TYPE TRANSCRIPTIONAL REGULATOR YBHD"/>
    <property type="match status" value="1"/>
</dbReference>
<evidence type="ECO:0000256" key="2">
    <source>
        <dbReference type="ARBA" id="ARBA00023015"/>
    </source>
</evidence>
<feature type="domain" description="HTH lysR-type" evidence="5">
    <location>
        <begin position="1"/>
        <end position="58"/>
    </location>
</feature>
<dbReference type="InterPro" id="IPR005119">
    <property type="entry name" value="LysR_subst-bd"/>
</dbReference>
<dbReference type="Gene3D" id="1.10.10.10">
    <property type="entry name" value="Winged helix-like DNA-binding domain superfamily/Winged helix DNA-binding domain"/>
    <property type="match status" value="1"/>
</dbReference>
<dbReference type="InterPro" id="IPR000847">
    <property type="entry name" value="LysR_HTH_N"/>
</dbReference>
<dbReference type="InterPro" id="IPR050950">
    <property type="entry name" value="HTH-type_LysR_regulators"/>
</dbReference>
<evidence type="ECO:0000313" key="7">
    <source>
        <dbReference type="Proteomes" id="UP000831684"/>
    </source>
</evidence>
<reference evidence="6" key="1">
    <citation type="submission" date="2021-09" db="EMBL/GenBank/DDBJ databases">
        <title>Network and meta-omics reveal the key degrader and cooperation patterns in an efficient 1,4-dioxane-degrading microbial community.</title>
        <authorList>
            <person name="Dai C."/>
        </authorList>
    </citation>
    <scope>NUCLEOTIDE SEQUENCE</scope>
    <source>
        <strain evidence="6">ZM13</strain>
    </source>
</reference>
<dbReference type="InterPro" id="IPR036390">
    <property type="entry name" value="WH_DNA-bd_sf"/>
</dbReference>
<evidence type="ECO:0000256" key="1">
    <source>
        <dbReference type="ARBA" id="ARBA00009437"/>
    </source>
</evidence>
<comment type="similarity">
    <text evidence="1">Belongs to the LysR transcriptional regulatory family.</text>
</comment>
<dbReference type="KEGG" id="apol:K9D25_08245"/>
<organism evidence="6 7">
    <name type="scientific">Ancylobacter polymorphus</name>
    <dbReference type="NCBI Taxonomy" id="223390"/>
    <lineage>
        <taxon>Bacteria</taxon>
        <taxon>Pseudomonadati</taxon>
        <taxon>Pseudomonadota</taxon>
        <taxon>Alphaproteobacteria</taxon>
        <taxon>Hyphomicrobiales</taxon>
        <taxon>Xanthobacteraceae</taxon>
        <taxon>Ancylobacter</taxon>
    </lineage>
</organism>
<dbReference type="PROSITE" id="PS50931">
    <property type="entry name" value="HTH_LYSR"/>
    <property type="match status" value="1"/>
</dbReference>
<dbReference type="PRINTS" id="PR00039">
    <property type="entry name" value="HTHLYSR"/>
</dbReference>
<name>A0A9E7CXR1_9HYPH</name>
<dbReference type="GO" id="GO:0005829">
    <property type="term" value="C:cytosol"/>
    <property type="evidence" value="ECO:0007669"/>
    <property type="project" value="TreeGrafter"/>
</dbReference>
<keyword evidence="4" id="KW-0804">Transcription</keyword>
<evidence type="ECO:0000313" key="6">
    <source>
        <dbReference type="EMBL" id="UOK72669.1"/>
    </source>
</evidence>
<dbReference type="AlphaFoldDB" id="A0A9E7CXR1"/>
<gene>
    <name evidence="6" type="ORF">K9D25_08245</name>
</gene>
<dbReference type="Pfam" id="PF03466">
    <property type="entry name" value="LysR_substrate"/>
    <property type="match status" value="1"/>
</dbReference>
<dbReference type="InterPro" id="IPR036388">
    <property type="entry name" value="WH-like_DNA-bd_sf"/>
</dbReference>
<evidence type="ECO:0000256" key="3">
    <source>
        <dbReference type="ARBA" id="ARBA00023125"/>
    </source>
</evidence>
<dbReference type="SUPFAM" id="SSF46785">
    <property type="entry name" value="Winged helix' DNA-binding domain"/>
    <property type="match status" value="1"/>
</dbReference>
<dbReference type="FunFam" id="1.10.10.10:FF:000001">
    <property type="entry name" value="LysR family transcriptional regulator"/>
    <property type="match status" value="1"/>
</dbReference>
<dbReference type="Proteomes" id="UP000831684">
    <property type="component" value="Chromosome"/>
</dbReference>
<keyword evidence="3" id="KW-0238">DNA-binding</keyword>
<dbReference type="EMBL" id="CP083239">
    <property type="protein sequence ID" value="UOK72669.1"/>
    <property type="molecule type" value="Genomic_DNA"/>
</dbReference>
<keyword evidence="2" id="KW-0805">Transcription regulation</keyword>
<evidence type="ECO:0000256" key="4">
    <source>
        <dbReference type="ARBA" id="ARBA00023163"/>
    </source>
</evidence>
<protein>
    <submittedName>
        <fullName evidence="6">LysR family transcriptional regulator</fullName>
    </submittedName>
</protein>
<dbReference type="PANTHER" id="PTHR30419:SF8">
    <property type="entry name" value="NITROGEN ASSIMILATION TRANSCRIPTIONAL ACTIVATOR-RELATED"/>
    <property type="match status" value="1"/>
</dbReference>
<proteinExistence type="inferred from homology"/>
<dbReference type="Gene3D" id="3.40.190.290">
    <property type="match status" value="1"/>
</dbReference>
<accession>A0A9E7CXR1</accession>
<sequence>MELRSIEAFVRVAELGSITRASRDLGIVQPALSRHIQRIETEIGAQLLVRLPRGVQLTLAGRRFLQHSRRILQEVAHAAQEMNIGGDGVSGKVVVGISPTLSSLLAPGLIERCIATYPAINLTIVEEFTRRLQVDLVNAQVDLALLTNPPPNRALRFTAVLTEPIVVVMPRQQRGVSPVVTLDELASTPMLVTRGIRALVDEQLASHGVCVEVDCEIDAVEAIRRMLLRGRGASIMPISTFRKEIDEGQLTGLAVGGVNLSRTIMLSHVGDKVSPAAHAVMGLLRAEIDALAQRGLFSALPDTNASHWAAPQRRTLAGVA</sequence>
<dbReference type="GO" id="GO:0003677">
    <property type="term" value="F:DNA binding"/>
    <property type="evidence" value="ECO:0007669"/>
    <property type="project" value="UniProtKB-KW"/>
</dbReference>
<dbReference type="SUPFAM" id="SSF53850">
    <property type="entry name" value="Periplasmic binding protein-like II"/>
    <property type="match status" value="1"/>
</dbReference>
<dbReference type="Pfam" id="PF00126">
    <property type="entry name" value="HTH_1"/>
    <property type="match status" value="1"/>
</dbReference>
<evidence type="ECO:0000259" key="5">
    <source>
        <dbReference type="PROSITE" id="PS50931"/>
    </source>
</evidence>